<proteinExistence type="predicted"/>
<dbReference type="SUPFAM" id="SSF53254">
    <property type="entry name" value="Phosphoglycerate mutase-like"/>
    <property type="match status" value="1"/>
</dbReference>
<dbReference type="GO" id="GO:0016791">
    <property type="term" value="F:phosphatase activity"/>
    <property type="evidence" value="ECO:0007669"/>
    <property type="project" value="UniProtKB-ARBA"/>
</dbReference>
<dbReference type="Proteomes" id="UP000614601">
    <property type="component" value="Unassembled WGS sequence"/>
</dbReference>
<evidence type="ECO:0008006" key="4">
    <source>
        <dbReference type="Google" id="ProtNLM"/>
    </source>
</evidence>
<protein>
    <recommendedName>
        <fullName evidence="4">Phosphoglycerate mutase</fullName>
    </recommendedName>
</protein>
<dbReference type="CDD" id="cd07067">
    <property type="entry name" value="HP_PGM_like"/>
    <property type="match status" value="1"/>
</dbReference>
<dbReference type="PANTHER" id="PTHR16469">
    <property type="entry name" value="UBIQUITIN-ASSOCIATED AND SH3 DOMAIN-CONTAINING BA-RELATED"/>
    <property type="match status" value="1"/>
</dbReference>
<dbReference type="OrthoDB" id="414418at2759"/>
<dbReference type="EMBL" id="CAJFDH010000003">
    <property type="protein sequence ID" value="CAD5216466.1"/>
    <property type="molecule type" value="Genomic_DNA"/>
</dbReference>
<dbReference type="InterPro" id="IPR051710">
    <property type="entry name" value="Phosphatase_SH3-domain"/>
</dbReference>
<gene>
    <name evidence="2" type="ORF">BOKJ2_LOCUS6607</name>
</gene>
<dbReference type="EMBL" id="CAJFCW020000003">
    <property type="protein sequence ID" value="CAG9106008.1"/>
    <property type="molecule type" value="Genomic_DNA"/>
</dbReference>
<name>A0A811KN31_9BILA</name>
<feature type="region of interest" description="Disordered" evidence="1">
    <location>
        <begin position="21"/>
        <end position="41"/>
    </location>
</feature>
<organism evidence="2 3">
    <name type="scientific">Bursaphelenchus okinawaensis</name>
    <dbReference type="NCBI Taxonomy" id="465554"/>
    <lineage>
        <taxon>Eukaryota</taxon>
        <taxon>Metazoa</taxon>
        <taxon>Ecdysozoa</taxon>
        <taxon>Nematoda</taxon>
        <taxon>Chromadorea</taxon>
        <taxon>Rhabditida</taxon>
        <taxon>Tylenchina</taxon>
        <taxon>Tylenchomorpha</taxon>
        <taxon>Aphelenchoidea</taxon>
        <taxon>Aphelenchoididae</taxon>
        <taxon>Bursaphelenchus</taxon>
    </lineage>
</organism>
<dbReference type="SMART" id="SM00855">
    <property type="entry name" value="PGAM"/>
    <property type="match status" value="1"/>
</dbReference>
<evidence type="ECO:0000313" key="3">
    <source>
        <dbReference type="Proteomes" id="UP000614601"/>
    </source>
</evidence>
<reference evidence="2" key="1">
    <citation type="submission" date="2020-09" db="EMBL/GenBank/DDBJ databases">
        <authorList>
            <person name="Kikuchi T."/>
        </authorList>
    </citation>
    <scope>NUCLEOTIDE SEQUENCE</scope>
    <source>
        <strain evidence="2">SH1</strain>
    </source>
</reference>
<evidence type="ECO:0000313" key="2">
    <source>
        <dbReference type="EMBL" id="CAD5216466.1"/>
    </source>
</evidence>
<dbReference type="Gene3D" id="3.40.50.1240">
    <property type="entry name" value="Phosphoglycerate mutase-like"/>
    <property type="match status" value="1"/>
</dbReference>
<dbReference type="Proteomes" id="UP000783686">
    <property type="component" value="Unassembled WGS sequence"/>
</dbReference>
<keyword evidence="3" id="KW-1185">Reference proteome</keyword>
<dbReference type="InterPro" id="IPR013078">
    <property type="entry name" value="His_Pase_superF_clade-1"/>
</dbReference>
<comment type="caution">
    <text evidence="2">The sequence shown here is derived from an EMBL/GenBank/DDBJ whole genome shotgun (WGS) entry which is preliminary data.</text>
</comment>
<dbReference type="AlphaFoldDB" id="A0A811KN31"/>
<dbReference type="Pfam" id="PF00300">
    <property type="entry name" value="His_Phos_1"/>
    <property type="match status" value="1"/>
</dbReference>
<sequence>MISQTVRYLYAIRHAEREDNINRNWRPAPGDKADNPPLSATGRRQAEDLRAYFKDKEVSAIFVSPFDRAVETAETLIGDKNIKIFVEPGLCESLVLCESPPGFRTVEELAKRFPKIDQAYRPVLSPPLPQEPMRFDRCDERVEQTITQLREKYGGNLVMVGHDSSVASIIWSLAHQDVYPGQATITVFKDNGGDVQITDKCSVHANREKTKQNGEAGRSKIRHLILGRGHKTGPHKHANLEG</sequence>
<accession>A0A811KN31</accession>
<dbReference type="InterPro" id="IPR029033">
    <property type="entry name" value="His_PPase_superfam"/>
</dbReference>
<dbReference type="PANTHER" id="PTHR16469:SF27">
    <property type="entry name" value="UBIQUITIN-ASSOCIATED AND SH3 DOMAIN-CONTAINING BA-RELATED"/>
    <property type="match status" value="1"/>
</dbReference>
<evidence type="ECO:0000256" key="1">
    <source>
        <dbReference type="SAM" id="MobiDB-lite"/>
    </source>
</evidence>